<sequence length="279" mass="30873">MKLFNYTSALMAVVLMVSCVTQQKMPKYLEGAANEAIDKQTSFPELIIQKNDQLAIQVYSDYLPDPKSEKTESNPDLLYNQPIPRGGGAVSASTSANNTSTSGYLVDGEGNIDFPRLGKIHAEGLSKKQLEAEIKKRLTTPVELLHNPTVLIRFQTYKIITLGEFNAPQVLNIPTEKVNIFEAISMAGGITEWGRKDAVKVIREQDGKREMGVVDLSSASVFTSPYYYLRQNDILLIDPVNDKQQVKDETRRLSRISFATSIASTAAVIASIIISITRK</sequence>
<keyword evidence="2" id="KW-0812">Transmembrane</keyword>
<evidence type="ECO:0000256" key="2">
    <source>
        <dbReference type="SAM" id="Phobius"/>
    </source>
</evidence>
<keyword evidence="2" id="KW-1133">Transmembrane helix</keyword>
<keyword evidence="1" id="KW-0732">Signal</keyword>
<dbReference type="Proteomes" id="UP000198757">
    <property type="component" value="Unassembled WGS sequence"/>
</dbReference>
<accession>A0A1G6NPW7</accession>
<organism evidence="4 5">
    <name type="scientific">Niabella drilacis (strain DSM 25811 / CCM 8410 / CCUG 62505 / LMG 26954 / E90)</name>
    <dbReference type="NCBI Taxonomy" id="1285928"/>
    <lineage>
        <taxon>Bacteria</taxon>
        <taxon>Pseudomonadati</taxon>
        <taxon>Bacteroidota</taxon>
        <taxon>Chitinophagia</taxon>
        <taxon>Chitinophagales</taxon>
        <taxon>Chitinophagaceae</taxon>
        <taxon>Niabella</taxon>
    </lineage>
</organism>
<dbReference type="Gene3D" id="3.30.1950.10">
    <property type="entry name" value="wza like domain"/>
    <property type="match status" value="1"/>
</dbReference>
<protein>
    <submittedName>
        <fullName evidence="4">Polysaccharide export outer membrane protein</fullName>
    </submittedName>
</protein>
<feature type="transmembrane region" description="Helical" evidence="2">
    <location>
        <begin position="256"/>
        <end position="276"/>
    </location>
</feature>
<feature type="domain" description="Polysaccharide export protein N-terminal" evidence="3">
    <location>
        <begin position="44"/>
        <end position="153"/>
    </location>
</feature>
<proteinExistence type="predicted"/>
<name>A0A1G6NPW7_NIADE</name>
<dbReference type="AlphaFoldDB" id="A0A1G6NPW7"/>
<keyword evidence="2" id="KW-0472">Membrane</keyword>
<dbReference type="OrthoDB" id="662756at2"/>
<dbReference type="STRING" id="1285928.SAMN04487894_103349"/>
<dbReference type="RefSeq" id="WP_090389512.1">
    <property type="nucleotide sequence ID" value="NZ_FMZO01000003.1"/>
</dbReference>
<evidence type="ECO:0000313" key="4">
    <source>
        <dbReference type="EMBL" id="SDC69711.1"/>
    </source>
</evidence>
<dbReference type="Pfam" id="PF02563">
    <property type="entry name" value="Poly_export"/>
    <property type="match status" value="1"/>
</dbReference>
<evidence type="ECO:0000256" key="1">
    <source>
        <dbReference type="ARBA" id="ARBA00022729"/>
    </source>
</evidence>
<evidence type="ECO:0000313" key="5">
    <source>
        <dbReference type="Proteomes" id="UP000198757"/>
    </source>
</evidence>
<dbReference type="PANTHER" id="PTHR33619:SF3">
    <property type="entry name" value="POLYSACCHARIDE EXPORT PROTEIN GFCE-RELATED"/>
    <property type="match status" value="1"/>
</dbReference>
<dbReference type="GO" id="GO:0015159">
    <property type="term" value="F:polysaccharide transmembrane transporter activity"/>
    <property type="evidence" value="ECO:0007669"/>
    <property type="project" value="InterPro"/>
</dbReference>
<evidence type="ECO:0000259" key="3">
    <source>
        <dbReference type="Pfam" id="PF02563"/>
    </source>
</evidence>
<dbReference type="EMBL" id="FMZO01000003">
    <property type="protein sequence ID" value="SDC69711.1"/>
    <property type="molecule type" value="Genomic_DNA"/>
</dbReference>
<dbReference type="InterPro" id="IPR003715">
    <property type="entry name" value="Poly_export_N"/>
</dbReference>
<dbReference type="PROSITE" id="PS51257">
    <property type="entry name" value="PROKAR_LIPOPROTEIN"/>
    <property type="match status" value="1"/>
</dbReference>
<reference evidence="5" key="1">
    <citation type="submission" date="2016-10" db="EMBL/GenBank/DDBJ databases">
        <authorList>
            <person name="Varghese N."/>
            <person name="Submissions S."/>
        </authorList>
    </citation>
    <scope>NUCLEOTIDE SEQUENCE [LARGE SCALE GENOMIC DNA]</scope>
    <source>
        <strain evidence="5">DSM 25811 / CCM 8410 / LMG 26954 / E90</strain>
    </source>
</reference>
<keyword evidence="5" id="KW-1185">Reference proteome</keyword>
<dbReference type="InterPro" id="IPR049712">
    <property type="entry name" value="Poly_export"/>
</dbReference>
<gene>
    <name evidence="4" type="ORF">SAMN04487894_103349</name>
</gene>
<dbReference type="PANTHER" id="PTHR33619">
    <property type="entry name" value="POLYSACCHARIDE EXPORT PROTEIN GFCE-RELATED"/>
    <property type="match status" value="1"/>
</dbReference>